<keyword evidence="3" id="KW-1185">Reference proteome</keyword>
<gene>
    <name evidence="2" type="ORF">BpHYR1_034940</name>
</gene>
<dbReference type="EMBL" id="REGN01004740">
    <property type="protein sequence ID" value="RNA16280.1"/>
    <property type="molecule type" value="Genomic_DNA"/>
</dbReference>
<evidence type="ECO:0000313" key="3">
    <source>
        <dbReference type="Proteomes" id="UP000276133"/>
    </source>
</evidence>
<accession>A0A3M7QY31</accession>
<dbReference type="Proteomes" id="UP000276133">
    <property type="component" value="Unassembled WGS sequence"/>
</dbReference>
<dbReference type="AlphaFoldDB" id="A0A3M7QY31"/>
<comment type="caution">
    <text evidence="2">The sequence shown here is derived from an EMBL/GenBank/DDBJ whole genome shotgun (WGS) entry which is preliminary data.</text>
</comment>
<feature type="transmembrane region" description="Helical" evidence="1">
    <location>
        <begin position="142"/>
        <end position="168"/>
    </location>
</feature>
<keyword evidence="1" id="KW-1133">Transmembrane helix</keyword>
<sequence>MMCTKLWLISNARFFEQNQFKKIETDTIRQFLNLNYDRIKRSLLSSNEICEDLSELSVLYVQSKFAFFYKEMFEWIKKHKKIAKNFSFSKEVENTDLRSIYEVYRHLSHEKCKFGIEIILKHFHLNKHYNIFKQFNCFNVEMFILIYSYSLLVYIMCLYIVMLFVMLYF</sequence>
<keyword evidence="1" id="KW-0812">Transmembrane</keyword>
<evidence type="ECO:0000313" key="2">
    <source>
        <dbReference type="EMBL" id="RNA16280.1"/>
    </source>
</evidence>
<evidence type="ECO:0000256" key="1">
    <source>
        <dbReference type="SAM" id="Phobius"/>
    </source>
</evidence>
<keyword evidence="1" id="KW-0472">Membrane</keyword>
<organism evidence="2 3">
    <name type="scientific">Brachionus plicatilis</name>
    <name type="common">Marine rotifer</name>
    <name type="synonym">Brachionus muelleri</name>
    <dbReference type="NCBI Taxonomy" id="10195"/>
    <lineage>
        <taxon>Eukaryota</taxon>
        <taxon>Metazoa</taxon>
        <taxon>Spiralia</taxon>
        <taxon>Gnathifera</taxon>
        <taxon>Rotifera</taxon>
        <taxon>Eurotatoria</taxon>
        <taxon>Monogononta</taxon>
        <taxon>Pseudotrocha</taxon>
        <taxon>Ploima</taxon>
        <taxon>Brachionidae</taxon>
        <taxon>Brachionus</taxon>
    </lineage>
</organism>
<dbReference type="OrthoDB" id="10146629at2759"/>
<protein>
    <submittedName>
        <fullName evidence="2">Uncharacterized protein</fullName>
    </submittedName>
</protein>
<reference evidence="2 3" key="1">
    <citation type="journal article" date="2018" name="Sci. Rep.">
        <title>Genomic signatures of local adaptation to the degree of environmental predictability in rotifers.</title>
        <authorList>
            <person name="Franch-Gras L."/>
            <person name="Hahn C."/>
            <person name="Garcia-Roger E.M."/>
            <person name="Carmona M.J."/>
            <person name="Serra M."/>
            <person name="Gomez A."/>
        </authorList>
    </citation>
    <scope>NUCLEOTIDE SEQUENCE [LARGE SCALE GENOMIC DNA]</scope>
    <source>
        <strain evidence="2">HYR1</strain>
    </source>
</reference>
<name>A0A3M7QY31_BRAPC</name>
<proteinExistence type="predicted"/>